<organism evidence="1 2">
    <name type="scientific">Carboxydothermus hydrogenoformans (strain ATCC BAA-161 / DSM 6008 / Z-2901)</name>
    <dbReference type="NCBI Taxonomy" id="246194"/>
    <lineage>
        <taxon>Bacteria</taxon>
        <taxon>Bacillati</taxon>
        <taxon>Bacillota</taxon>
        <taxon>Clostridia</taxon>
        <taxon>Thermoanaerobacterales</taxon>
        <taxon>Thermoanaerobacteraceae</taxon>
        <taxon>Carboxydothermus</taxon>
    </lineage>
</organism>
<gene>
    <name evidence="1" type="ordered locus">CHY_2146</name>
</gene>
<name>Q3AA74_CARHZ</name>
<evidence type="ECO:0000313" key="1">
    <source>
        <dbReference type="EMBL" id="ABB15578.1"/>
    </source>
</evidence>
<dbReference type="HOGENOM" id="CLU_3248967_0_0_9"/>
<proteinExistence type="predicted"/>
<dbReference type="STRING" id="246194.CHY_2146"/>
<protein>
    <submittedName>
        <fullName evidence="1">Uncharacterized protein</fullName>
    </submittedName>
</protein>
<accession>Q3AA74</accession>
<dbReference type="InParanoid" id="Q3AA74"/>
<dbReference type="KEGG" id="chy:CHY_2146"/>
<dbReference type="EMBL" id="CP000141">
    <property type="protein sequence ID" value="ABB15578.1"/>
    <property type="molecule type" value="Genomic_DNA"/>
</dbReference>
<dbReference type="Proteomes" id="UP000002706">
    <property type="component" value="Chromosome"/>
</dbReference>
<sequence length="42" mass="4946">MAEENDLLWNVLIKAFKKEVARRQCCLRVVFIFGKNFSDLSL</sequence>
<evidence type="ECO:0000313" key="2">
    <source>
        <dbReference type="Proteomes" id="UP000002706"/>
    </source>
</evidence>
<keyword evidence="2" id="KW-1185">Reference proteome</keyword>
<reference evidence="1 2" key="1">
    <citation type="journal article" date="2005" name="PLoS Genet.">
        <title>Life in hot carbon monoxide: the complete genome sequence of Carboxydothermus hydrogenoformans Z-2901.</title>
        <authorList>
            <person name="Wu M."/>
            <person name="Ren Q."/>
            <person name="Durkin A.S."/>
            <person name="Daugherty S.C."/>
            <person name="Brinkac L.M."/>
            <person name="Dodson R.J."/>
            <person name="Madupu R."/>
            <person name="Sullivan S.A."/>
            <person name="Kolonay J.F."/>
            <person name="Haft D.H."/>
            <person name="Nelson W.C."/>
            <person name="Tallon L.J."/>
            <person name="Jones K.M."/>
            <person name="Ulrich L.E."/>
            <person name="Gonzalez J.M."/>
            <person name="Zhulin I.B."/>
            <person name="Robb F.T."/>
            <person name="Eisen J.A."/>
        </authorList>
    </citation>
    <scope>NUCLEOTIDE SEQUENCE [LARGE SCALE GENOMIC DNA]</scope>
    <source>
        <strain evidence="2">ATCC BAA-161 / DSM 6008 / Z-2901</strain>
    </source>
</reference>
<dbReference type="AlphaFoldDB" id="Q3AA74"/>